<evidence type="ECO:0000313" key="2">
    <source>
        <dbReference type="Proteomes" id="UP000509441"/>
    </source>
</evidence>
<accession>A0A7D5R0F4</accession>
<sequence>MIALVAIMAVAFSPMALAIDADSNVATTTNVAGVSADASISTSVAAERPVDTVVRPQVQFDGTTSGWAIIAGQAHEAKIAIDGKAVRNDNGVWRVSSDAEISAADRHAKLELKGKAINGKIKLHGTGTLDSGESFRIILRGHYTPVYDEQGTFVMAFTAAKIHSAQNGIHMPLIQSGLVNVEAVDPSTNDYEKFVDEFTVQ</sequence>
<dbReference type="Proteomes" id="UP000509441">
    <property type="component" value="Chromosome"/>
</dbReference>
<reference evidence="1 2" key="1">
    <citation type="submission" date="2018-02" db="EMBL/GenBank/DDBJ databases">
        <title>Complete genome of Nitrosopumilus oxyclinae HCE1.</title>
        <authorList>
            <person name="Qin W."/>
            <person name="Zheng Y."/>
            <person name="Stahl D.A."/>
        </authorList>
    </citation>
    <scope>NUCLEOTIDE SEQUENCE [LARGE SCALE GENOMIC DNA]</scope>
    <source>
        <strain evidence="1 2">HCE1</strain>
    </source>
</reference>
<name>A0A7D5R0F4_9ARCH</name>
<gene>
    <name evidence="1" type="ORF">C5F49_02440</name>
</gene>
<proteinExistence type="predicted"/>
<dbReference type="AlphaFoldDB" id="A0A7D5R0F4"/>
<keyword evidence="2" id="KW-1185">Reference proteome</keyword>
<organism evidence="1 2">
    <name type="scientific">Nitrosopumilus oxyclinae</name>
    <dbReference type="NCBI Taxonomy" id="1959104"/>
    <lineage>
        <taxon>Archaea</taxon>
        <taxon>Nitrososphaerota</taxon>
        <taxon>Nitrososphaeria</taxon>
        <taxon>Nitrosopumilales</taxon>
        <taxon>Nitrosopumilaceae</taxon>
        <taxon>Nitrosopumilus</taxon>
    </lineage>
</organism>
<dbReference type="EMBL" id="CP026994">
    <property type="protein sequence ID" value="QLH04300.1"/>
    <property type="molecule type" value="Genomic_DNA"/>
</dbReference>
<dbReference type="KEGG" id="nox:C5F49_02440"/>
<evidence type="ECO:0000313" key="1">
    <source>
        <dbReference type="EMBL" id="QLH04300.1"/>
    </source>
</evidence>
<protein>
    <submittedName>
        <fullName evidence="1">Uncharacterized protein</fullName>
    </submittedName>
</protein>